<feature type="transmembrane region" description="Helical" evidence="1">
    <location>
        <begin position="106"/>
        <end position="129"/>
    </location>
</feature>
<keyword evidence="1" id="KW-1133">Transmembrane helix</keyword>
<name>A0AAE0NHA1_9PEZI</name>
<dbReference type="EMBL" id="JAULSW010000005">
    <property type="protein sequence ID" value="KAK3381462.1"/>
    <property type="molecule type" value="Genomic_DNA"/>
</dbReference>
<reference evidence="2" key="2">
    <citation type="submission" date="2023-06" db="EMBL/GenBank/DDBJ databases">
        <authorList>
            <consortium name="Lawrence Berkeley National Laboratory"/>
            <person name="Haridas S."/>
            <person name="Hensen N."/>
            <person name="Bonometti L."/>
            <person name="Westerberg I."/>
            <person name="Brannstrom I.O."/>
            <person name="Guillou S."/>
            <person name="Cros-Aarteil S."/>
            <person name="Calhoun S."/>
            <person name="Kuo A."/>
            <person name="Mondo S."/>
            <person name="Pangilinan J."/>
            <person name="Riley R."/>
            <person name="LaButti K."/>
            <person name="Andreopoulos B."/>
            <person name="Lipzen A."/>
            <person name="Chen C."/>
            <person name="Yanf M."/>
            <person name="Daum C."/>
            <person name="Ng V."/>
            <person name="Clum A."/>
            <person name="Steindorff A."/>
            <person name="Ohm R."/>
            <person name="Martin F."/>
            <person name="Silar P."/>
            <person name="Natvig D."/>
            <person name="Lalanne C."/>
            <person name="Gautier V."/>
            <person name="Ament-velasquez S.L."/>
            <person name="Kruys A."/>
            <person name="Hutchinson M.I."/>
            <person name="Powell A.J."/>
            <person name="Barry K."/>
            <person name="Miller A.N."/>
            <person name="Grigoriev I.V."/>
            <person name="Debuchy R."/>
            <person name="Gladieux P."/>
            <person name="Thoren M.H."/>
            <person name="Johannesson H."/>
        </authorList>
    </citation>
    <scope>NUCLEOTIDE SEQUENCE</scope>
    <source>
        <strain evidence="2">CBS 232.78</strain>
    </source>
</reference>
<dbReference type="Proteomes" id="UP001285441">
    <property type="component" value="Unassembled WGS sequence"/>
</dbReference>
<reference evidence="2" key="1">
    <citation type="journal article" date="2023" name="Mol. Phylogenet. Evol.">
        <title>Genome-scale phylogeny and comparative genomics of the fungal order Sordariales.</title>
        <authorList>
            <person name="Hensen N."/>
            <person name="Bonometti L."/>
            <person name="Westerberg I."/>
            <person name="Brannstrom I.O."/>
            <person name="Guillou S."/>
            <person name="Cros-Aarteil S."/>
            <person name="Calhoun S."/>
            <person name="Haridas S."/>
            <person name="Kuo A."/>
            <person name="Mondo S."/>
            <person name="Pangilinan J."/>
            <person name="Riley R."/>
            <person name="LaButti K."/>
            <person name="Andreopoulos B."/>
            <person name="Lipzen A."/>
            <person name="Chen C."/>
            <person name="Yan M."/>
            <person name="Daum C."/>
            <person name="Ng V."/>
            <person name="Clum A."/>
            <person name="Steindorff A."/>
            <person name="Ohm R.A."/>
            <person name="Martin F."/>
            <person name="Silar P."/>
            <person name="Natvig D.O."/>
            <person name="Lalanne C."/>
            <person name="Gautier V."/>
            <person name="Ament-Velasquez S.L."/>
            <person name="Kruys A."/>
            <person name="Hutchinson M.I."/>
            <person name="Powell A.J."/>
            <person name="Barry K."/>
            <person name="Miller A.N."/>
            <person name="Grigoriev I.V."/>
            <person name="Debuchy R."/>
            <person name="Gladieux P."/>
            <person name="Hiltunen Thoren M."/>
            <person name="Johannesson H."/>
        </authorList>
    </citation>
    <scope>NUCLEOTIDE SEQUENCE</scope>
    <source>
        <strain evidence="2">CBS 232.78</strain>
    </source>
</reference>
<keyword evidence="3" id="KW-1185">Reference proteome</keyword>
<evidence type="ECO:0000313" key="2">
    <source>
        <dbReference type="EMBL" id="KAK3381462.1"/>
    </source>
</evidence>
<feature type="transmembrane region" description="Helical" evidence="1">
    <location>
        <begin position="36"/>
        <end position="57"/>
    </location>
</feature>
<accession>A0AAE0NHA1</accession>
<keyword evidence="1" id="KW-0812">Transmembrane</keyword>
<proteinExistence type="predicted"/>
<keyword evidence="1" id="KW-0472">Membrane</keyword>
<evidence type="ECO:0000313" key="3">
    <source>
        <dbReference type="Proteomes" id="UP001285441"/>
    </source>
</evidence>
<gene>
    <name evidence="2" type="ORF">B0H63DRAFT_475769</name>
</gene>
<protein>
    <submittedName>
        <fullName evidence="2">Uncharacterized protein</fullName>
    </submittedName>
</protein>
<organism evidence="2 3">
    <name type="scientific">Podospora didyma</name>
    <dbReference type="NCBI Taxonomy" id="330526"/>
    <lineage>
        <taxon>Eukaryota</taxon>
        <taxon>Fungi</taxon>
        <taxon>Dikarya</taxon>
        <taxon>Ascomycota</taxon>
        <taxon>Pezizomycotina</taxon>
        <taxon>Sordariomycetes</taxon>
        <taxon>Sordariomycetidae</taxon>
        <taxon>Sordariales</taxon>
        <taxon>Podosporaceae</taxon>
        <taxon>Podospora</taxon>
    </lineage>
</organism>
<sequence>MQGLGGLAKIHELTTHNLLVCLYVCLFQPPKSMPSLFFFLFFYYPQTSLIFGTHLFVTAPTRSHHINPPPPHLDVMLQLGRAVLSVGYLCQIPHRGVSPAVLEGKWFHFSPLCCWYGCCCCLLGLVGSLKTQPVRQGR</sequence>
<evidence type="ECO:0000256" key="1">
    <source>
        <dbReference type="SAM" id="Phobius"/>
    </source>
</evidence>
<comment type="caution">
    <text evidence="2">The sequence shown here is derived from an EMBL/GenBank/DDBJ whole genome shotgun (WGS) entry which is preliminary data.</text>
</comment>
<dbReference type="AlphaFoldDB" id="A0AAE0NHA1"/>